<dbReference type="GO" id="GO:0005524">
    <property type="term" value="F:ATP binding"/>
    <property type="evidence" value="ECO:0007669"/>
    <property type="project" value="UniProtKB-KW"/>
</dbReference>
<dbReference type="PROSITE" id="PS00211">
    <property type="entry name" value="ABC_TRANSPORTER_1"/>
    <property type="match status" value="1"/>
</dbReference>
<dbReference type="RefSeq" id="WP_073318570.1">
    <property type="nucleotide sequence ID" value="NZ_FQYP01000007.1"/>
</dbReference>
<evidence type="ECO:0000259" key="5">
    <source>
        <dbReference type="PROSITE" id="PS50893"/>
    </source>
</evidence>
<dbReference type="SUPFAM" id="SSF52540">
    <property type="entry name" value="P-loop containing nucleoside triphosphate hydrolases"/>
    <property type="match status" value="1"/>
</dbReference>
<sequence length="289" mass="32299">MNTLQITNVSKTYPNQVKALSDISLTIKNGLFGLLGPNGAGKSSLMRTIATLQEPSTGTISFNGIDILDQPQELRTQLGYLPQEFGVYPKMSAQDLLDHMAILKGIIHKKERKEQVEALLQQTNLYQHRKKAVHTFSGGMRQRFGIAQALLGNPRLIIVDEPTAGLDPEERNRFLNLLSEIGEHIIIILSTHIVEDVKDLCTHMAIMNHGKIIARGIPAALTQELEGKVWCKVIKKQDLRSYQSTFNVISTRLFSGKTQLHVLADQQPEAGFEPIHPGLDDVYFSTLRR</sequence>
<dbReference type="Proteomes" id="UP000184432">
    <property type="component" value="Unassembled WGS sequence"/>
</dbReference>
<dbReference type="InterPro" id="IPR017871">
    <property type="entry name" value="ABC_transporter-like_CS"/>
</dbReference>
<reference evidence="7" key="1">
    <citation type="submission" date="2016-11" db="EMBL/GenBank/DDBJ databases">
        <authorList>
            <person name="Varghese N."/>
            <person name="Submissions S."/>
        </authorList>
    </citation>
    <scope>NUCLEOTIDE SEQUENCE [LARGE SCALE GENOMIC DNA]</scope>
    <source>
        <strain evidence="7">DSM 22623</strain>
    </source>
</reference>
<accession>A0A1M6IGF4</accession>
<dbReference type="EMBL" id="FQYP01000007">
    <property type="protein sequence ID" value="SHJ33503.1"/>
    <property type="molecule type" value="Genomic_DNA"/>
</dbReference>
<keyword evidence="4" id="KW-0067">ATP-binding</keyword>
<dbReference type="InterPro" id="IPR027417">
    <property type="entry name" value="P-loop_NTPase"/>
</dbReference>
<evidence type="ECO:0000313" key="6">
    <source>
        <dbReference type="EMBL" id="SHJ33503.1"/>
    </source>
</evidence>
<keyword evidence="2" id="KW-0813">Transport</keyword>
<dbReference type="Pfam" id="PF00005">
    <property type="entry name" value="ABC_tran"/>
    <property type="match status" value="1"/>
</dbReference>
<dbReference type="PROSITE" id="PS50893">
    <property type="entry name" value="ABC_TRANSPORTER_2"/>
    <property type="match status" value="1"/>
</dbReference>
<dbReference type="PANTHER" id="PTHR43335:SF2">
    <property type="entry name" value="ABC TRANSPORTER, ATP-BINDING PROTEIN"/>
    <property type="match status" value="1"/>
</dbReference>
<protein>
    <submittedName>
        <fullName evidence="6">ABC-type multidrug transport system, ATPase component</fullName>
    </submittedName>
</protein>
<dbReference type="GO" id="GO:0016887">
    <property type="term" value="F:ATP hydrolysis activity"/>
    <property type="evidence" value="ECO:0007669"/>
    <property type="project" value="InterPro"/>
</dbReference>
<dbReference type="PANTHER" id="PTHR43335">
    <property type="entry name" value="ABC TRANSPORTER, ATP-BINDING PROTEIN"/>
    <property type="match status" value="1"/>
</dbReference>
<feature type="domain" description="ABC transporter" evidence="5">
    <location>
        <begin position="4"/>
        <end position="234"/>
    </location>
</feature>
<comment type="similarity">
    <text evidence="1">Belongs to the ABC transporter superfamily.</text>
</comment>
<proteinExistence type="inferred from homology"/>
<name>A0A1M6IGF4_9FLAO</name>
<organism evidence="6 7">
    <name type="scientific">Aquimarina spongiae</name>
    <dbReference type="NCBI Taxonomy" id="570521"/>
    <lineage>
        <taxon>Bacteria</taxon>
        <taxon>Pseudomonadati</taxon>
        <taxon>Bacteroidota</taxon>
        <taxon>Flavobacteriia</taxon>
        <taxon>Flavobacteriales</taxon>
        <taxon>Flavobacteriaceae</taxon>
        <taxon>Aquimarina</taxon>
    </lineage>
</organism>
<keyword evidence="3" id="KW-0547">Nucleotide-binding</keyword>
<dbReference type="AlphaFoldDB" id="A0A1M6IGF4"/>
<evidence type="ECO:0000256" key="4">
    <source>
        <dbReference type="ARBA" id="ARBA00022840"/>
    </source>
</evidence>
<dbReference type="InterPro" id="IPR003439">
    <property type="entry name" value="ABC_transporter-like_ATP-bd"/>
</dbReference>
<dbReference type="STRING" id="570521.SAMN04488508_107345"/>
<dbReference type="InterPro" id="IPR003593">
    <property type="entry name" value="AAA+_ATPase"/>
</dbReference>
<evidence type="ECO:0000256" key="1">
    <source>
        <dbReference type="ARBA" id="ARBA00005417"/>
    </source>
</evidence>
<evidence type="ECO:0000256" key="2">
    <source>
        <dbReference type="ARBA" id="ARBA00022448"/>
    </source>
</evidence>
<dbReference type="SMART" id="SM00382">
    <property type="entry name" value="AAA"/>
    <property type="match status" value="1"/>
</dbReference>
<keyword evidence="7" id="KW-1185">Reference proteome</keyword>
<dbReference type="Gene3D" id="3.40.50.300">
    <property type="entry name" value="P-loop containing nucleotide triphosphate hydrolases"/>
    <property type="match status" value="1"/>
</dbReference>
<evidence type="ECO:0000313" key="7">
    <source>
        <dbReference type="Proteomes" id="UP000184432"/>
    </source>
</evidence>
<gene>
    <name evidence="6" type="ORF">SAMN04488508_107345</name>
</gene>
<evidence type="ECO:0000256" key="3">
    <source>
        <dbReference type="ARBA" id="ARBA00022741"/>
    </source>
</evidence>
<dbReference type="OrthoDB" id="9801987at2"/>
<dbReference type="CDD" id="cd03264">
    <property type="entry name" value="ABC_drug_resistance_like"/>
    <property type="match status" value="1"/>
</dbReference>